<keyword evidence="4 7" id="KW-0472">Membrane</keyword>
<feature type="region of interest" description="Disordered" evidence="6">
    <location>
        <begin position="672"/>
        <end position="691"/>
    </location>
</feature>
<dbReference type="Pfam" id="PF07738">
    <property type="entry name" value="Sad1_UNC"/>
    <property type="match status" value="1"/>
</dbReference>
<dbReference type="Gene3D" id="2.60.120.260">
    <property type="entry name" value="Galactose-binding domain-like"/>
    <property type="match status" value="1"/>
</dbReference>
<evidence type="ECO:0000256" key="6">
    <source>
        <dbReference type="SAM" id="MobiDB-lite"/>
    </source>
</evidence>
<proteinExistence type="predicted"/>
<dbReference type="GO" id="GO:0043495">
    <property type="term" value="F:protein-membrane adaptor activity"/>
    <property type="evidence" value="ECO:0007669"/>
    <property type="project" value="TreeGrafter"/>
</dbReference>
<evidence type="ECO:0000256" key="5">
    <source>
        <dbReference type="SAM" id="Coils"/>
    </source>
</evidence>
<dbReference type="Proteomes" id="UP000199752">
    <property type="component" value="Chromosome 2"/>
</dbReference>
<dbReference type="EMBL" id="LN877948">
    <property type="protein sequence ID" value="CUV04420.1"/>
    <property type="molecule type" value="Genomic_DNA"/>
</dbReference>
<dbReference type="PANTHER" id="PTHR12911:SF8">
    <property type="entry name" value="KLAROID PROTEIN-RELATED"/>
    <property type="match status" value="1"/>
</dbReference>
<evidence type="ECO:0000256" key="4">
    <source>
        <dbReference type="ARBA" id="ARBA00023136"/>
    </source>
</evidence>
<dbReference type="VEuPathDB" id="CryptoDB:Chro.20072"/>
<evidence type="ECO:0000259" key="8">
    <source>
        <dbReference type="PROSITE" id="PS51469"/>
    </source>
</evidence>
<keyword evidence="3 7" id="KW-1133">Transmembrane helix</keyword>
<dbReference type="GO" id="GO:0016020">
    <property type="term" value="C:membrane"/>
    <property type="evidence" value="ECO:0007669"/>
    <property type="project" value="UniProtKB-SubCell"/>
</dbReference>
<evidence type="ECO:0000256" key="7">
    <source>
        <dbReference type="SAM" id="Phobius"/>
    </source>
</evidence>
<keyword evidence="2 7" id="KW-0812">Transmembrane</keyword>
<sequence length="691" mass="82075">MKNKNNKKRILVEKEKNYHEKANFEIWKTDGIYRNENDRSFIFGNRKMSNMKKMQIDYYPYNEKSKIENEMRGNAVIKTRKDTELRKRASLRIWIYRKLGKILNYIFKIIKTLSLFLIIGTFLFIIWNSINNFGQYGESKIISTQLFDQLIKKEKLVNLIKQKESNSLFSADYYDETVSFLEFQEKFEDIEDQVIGLNKKIAILAEINEFSKMNRSNLERDFRELINNKTFNLENEIIELNTNLLKEIKSVKNESSTIFKNFNRSLNDILTKEKNQIIYNNNHPEIESQIQLIIKNLTEHERFYLKLRNDLENISEEVKLIDEAQDVLRSLIWSMNKRNEELSTFNSENTIENSQLEALQGQRPEIEVYLKKLLGTKLEMQGYNQIDWAQSSMGGKVLNPKSNKFCKTNKDNNNSNSIIIKSLRYFQDQLFKFLIRKNHRRTTLKVPIYNSECFEPNQLIKSNQEKTIGNCLLAEVGTNIDIQLSVLINVTSVGIDHILFPLQYDNGETVPRKFSVKCIKGSSIEEYEYGHFMYHYPQNNQGLEIFQVNSNHLCNIIRFTIHSSYGDKYFCLYKLRVYGEQVNNSSEFVSEVKRNYFLKLFWKITRKITIAIRNEISNMNIILLNCFNYIKENLKVENKEEIEFEEDNNDIMLDNDVEIDEDKDEYVPNYGNFSENNKFKTKNDKRRREIE</sequence>
<name>A0A0S4TD31_CRYHO</name>
<feature type="coiled-coil region" evidence="5">
    <location>
        <begin position="297"/>
        <end position="324"/>
    </location>
</feature>
<organism evidence="9">
    <name type="scientific">Cryptosporidium hominis</name>
    <dbReference type="NCBI Taxonomy" id="237895"/>
    <lineage>
        <taxon>Eukaryota</taxon>
        <taxon>Sar</taxon>
        <taxon>Alveolata</taxon>
        <taxon>Apicomplexa</taxon>
        <taxon>Conoidasida</taxon>
        <taxon>Coccidia</taxon>
        <taxon>Eucoccidiorida</taxon>
        <taxon>Eimeriorina</taxon>
        <taxon>Cryptosporidiidae</taxon>
        <taxon>Cryptosporidium</taxon>
    </lineage>
</organism>
<dbReference type="GO" id="GO:0005635">
    <property type="term" value="C:nuclear envelope"/>
    <property type="evidence" value="ECO:0007669"/>
    <property type="project" value="UniProtKB-ARBA"/>
</dbReference>
<feature type="domain" description="SUN" evidence="8">
    <location>
        <begin position="414"/>
        <end position="582"/>
    </location>
</feature>
<protein>
    <recommendedName>
        <fullName evidence="8">SUN domain-containing protein</fullName>
    </recommendedName>
</protein>
<gene>
    <name evidence="9" type="ORF">CHUDEA2_650</name>
</gene>
<comment type="subcellular location">
    <subcellularLocation>
        <location evidence="1">Membrane</location>
    </subcellularLocation>
</comment>
<dbReference type="InterPro" id="IPR012919">
    <property type="entry name" value="SUN_dom"/>
</dbReference>
<evidence type="ECO:0000256" key="1">
    <source>
        <dbReference type="ARBA" id="ARBA00004370"/>
    </source>
</evidence>
<dbReference type="AlphaFoldDB" id="A0A0S4TD31"/>
<dbReference type="VEuPathDB" id="CryptoDB:ChTU502y2012_387g0085"/>
<accession>A0A0S4TD31</accession>
<keyword evidence="5" id="KW-0175">Coiled coil</keyword>
<evidence type="ECO:0000313" key="9">
    <source>
        <dbReference type="EMBL" id="CUV04420.1"/>
    </source>
</evidence>
<evidence type="ECO:0000256" key="2">
    <source>
        <dbReference type="ARBA" id="ARBA00022692"/>
    </source>
</evidence>
<dbReference type="PROSITE" id="PS51469">
    <property type="entry name" value="SUN"/>
    <property type="match status" value="1"/>
</dbReference>
<dbReference type="VEuPathDB" id="CryptoDB:GY17_00003425"/>
<reference evidence="9" key="1">
    <citation type="submission" date="2015-08" db="EMBL/GenBank/DDBJ databases">
        <authorList>
            <person name="Babu N.S."/>
            <person name="Beckwith C.J."/>
            <person name="Beseler K.G."/>
            <person name="Brison A."/>
            <person name="Carone J.V."/>
            <person name="Caskin T.P."/>
            <person name="Diamond M."/>
            <person name="Durham M.E."/>
            <person name="Foxe J.M."/>
            <person name="Go M."/>
            <person name="Henderson B.A."/>
            <person name="Jones I.B."/>
            <person name="McGettigan J.A."/>
            <person name="Micheletti S.J."/>
            <person name="Nasrallah M.E."/>
            <person name="Ortiz D."/>
            <person name="Piller C.R."/>
            <person name="Privatt S.R."/>
            <person name="Schneider S.L."/>
            <person name="Sharp S."/>
            <person name="Smith T.C."/>
            <person name="Stanton J.D."/>
            <person name="Ullery H.E."/>
            <person name="Wilson R.J."/>
            <person name="Serrano M.G."/>
            <person name="Buck G."/>
            <person name="Lee V."/>
            <person name="Wang Y."/>
            <person name="Carvalho R."/>
            <person name="Voegtly L."/>
            <person name="Shi R."/>
            <person name="Duckworth R."/>
            <person name="Johnson A."/>
            <person name="Loviza R."/>
            <person name="Walstead R."/>
            <person name="Shah Z."/>
            <person name="Kiflezghi M."/>
            <person name="Wade K."/>
            <person name="Ball S.L."/>
            <person name="Bradley K.W."/>
            <person name="Asai D.J."/>
            <person name="Bowman C.A."/>
            <person name="Russell D.A."/>
            <person name="Pope W.H."/>
            <person name="Jacobs-Sera D."/>
            <person name="Hendrix R.W."/>
            <person name="Hatfull G.F."/>
        </authorList>
    </citation>
    <scope>NUCLEOTIDE SEQUENCE [LARGE SCALE GENOMIC DNA]</scope>
</reference>
<feature type="compositionally biased region" description="Basic and acidic residues" evidence="6">
    <location>
        <begin position="677"/>
        <end position="691"/>
    </location>
</feature>
<feature type="transmembrane region" description="Helical" evidence="7">
    <location>
        <begin position="105"/>
        <end position="127"/>
    </location>
</feature>
<dbReference type="VEuPathDB" id="CryptoDB:Chro.20073"/>
<evidence type="ECO:0000256" key="3">
    <source>
        <dbReference type="ARBA" id="ARBA00022989"/>
    </source>
</evidence>
<dbReference type="InterPro" id="IPR045119">
    <property type="entry name" value="SUN1-5"/>
</dbReference>
<dbReference type="VEuPathDB" id="CryptoDB:CHUDEA2_650"/>
<dbReference type="PANTHER" id="PTHR12911">
    <property type="entry name" value="SAD1/UNC-84-LIKE PROTEIN-RELATED"/>
    <property type="match status" value="1"/>
</dbReference>